<keyword evidence="1" id="KW-0694">RNA-binding</keyword>
<protein>
    <recommendedName>
        <fullName evidence="1">RNA-dependent RNA polymerase</fullName>
        <ecNumber evidence="1">2.7.7.48</ecNumber>
    </recommendedName>
</protein>
<dbReference type="InterPro" id="IPR057596">
    <property type="entry name" value="RDRP_core"/>
</dbReference>
<comment type="caution">
    <text evidence="3">The sequence shown here is derived from an EMBL/GenBank/DDBJ whole genome shotgun (WGS) entry which is preliminary data.</text>
</comment>
<sequence>MLEQLALMENQGHSLGPMGDFHGESHETHWYGGQVWQIGHLIELQKDKFKVELQLLDIRVSDKLLMGIEKAIREFLTQKFVICRRVFVPWVPKVLFILLKPSAKYVTRNALGLSTLIPGLIFEDRNILEIKGKTTPDWDGEGKPSADRLMTDGCRFINKSALRSITTLLRLSVILTAIQCHITGSKGLCIRYPSNFDEEHKIWIRPSRQKINYDWLNYSHRILDIVSTGNPSLSSTLSFQSINLAFNGCT</sequence>
<name>A0AA39MQ80_ARMTA</name>
<feature type="domain" description="RDRP core" evidence="2">
    <location>
        <begin position="100"/>
        <end position="244"/>
    </location>
</feature>
<proteinExistence type="inferred from homology"/>
<dbReference type="RefSeq" id="XP_060324109.1">
    <property type="nucleotide sequence ID" value="XM_060479861.1"/>
</dbReference>
<evidence type="ECO:0000259" key="2">
    <source>
        <dbReference type="Pfam" id="PF05183"/>
    </source>
</evidence>
<dbReference type="GO" id="GO:0003723">
    <property type="term" value="F:RNA binding"/>
    <property type="evidence" value="ECO:0007669"/>
    <property type="project" value="UniProtKB-KW"/>
</dbReference>
<dbReference type="EC" id="2.7.7.48" evidence="1"/>
<comment type="similarity">
    <text evidence="1">Belongs to the RdRP family.</text>
</comment>
<keyword evidence="1" id="KW-0808">Transferase</keyword>
<organism evidence="3 4">
    <name type="scientific">Armillaria tabescens</name>
    <name type="common">Ringless honey mushroom</name>
    <name type="synonym">Agaricus tabescens</name>
    <dbReference type="NCBI Taxonomy" id="1929756"/>
    <lineage>
        <taxon>Eukaryota</taxon>
        <taxon>Fungi</taxon>
        <taxon>Dikarya</taxon>
        <taxon>Basidiomycota</taxon>
        <taxon>Agaricomycotina</taxon>
        <taxon>Agaricomycetes</taxon>
        <taxon>Agaricomycetidae</taxon>
        <taxon>Agaricales</taxon>
        <taxon>Marasmiineae</taxon>
        <taxon>Physalacriaceae</taxon>
        <taxon>Desarmillaria</taxon>
    </lineage>
</organism>
<gene>
    <name evidence="3" type="ORF">EV420DRAFT_1727856</name>
</gene>
<dbReference type="Proteomes" id="UP001175211">
    <property type="component" value="Unassembled WGS sequence"/>
</dbReference>
<keyword evidence="1" id="KW-0696">RNA-directed RNA polymerase</keyword>
<dbReference type="Pfam" id="PF05183">
    <property type="entry name" value="RdRP"/>
    <property type="match status" value="1"/>
</dbReference>
<dbReference type="GO" id="GO:0003968">
    <property type="term" value="F:RNA-directed RNA polymerase activity"/>
    <property type="evidence" value="ECO:0007669"/>
    <property type="project" value="UniProtKB-KW"/>
</dbReference>
<comment type="catalytic activity">
    <reaction evidence="1">
        <text>RNA(n) + a ribonucleoside 5'-triphosphate = RNA(n+1) + diphosphate</text>
        <dbReference type="Rhea" id="RHEA:21248"/>
        <dbReference type="Rhea" id="RHEA-COMP:14527"/>
        <dbReference type="Rhea" id="RHEA-COMP:17342"/>
        <dbReference type="ChEBI" id="CHEBI:33019"/>
        <dbReference type="ChEBI" id="CHEBI:61557"/>
        <dbReference type="ChEBI" id="CHEBI:140395"/>
        <dbReference type="EC" id="2.7.7.48"/>
    </reaction>
</comment>
<reference evidence="3" key="1">
    <citation type="submission" date="2023-06" db="EMBL/GenBank/DDBJ databases">
        <authorList>
            <consortium name="Lawrence Berkeley National Laboratory"/>
            <person name="Ahrendt S."/>
            <person name="Sahu N."/>
            <person name="Indic B."/>
            <person name="Wong-Bajracharya J."/>
            <person name="Merenyi Z."/>
            <person name="Ke H.-M."/>
            <person name="Monk M."/>
            <person name="Kocsube S."/>
            <person name="Drula E."/>
            <person name="Lipzen A."/>
            <person name="Balint B."/>
            <person name="Henrissat B."/>
            <person name="Andreopoulos B."/>
            <person name="Martin F.M."/>
            <person name="Harder C.B."/>
            <person name="Rigling D."/>
            <person name="Ford K.L."/>
            <person name="Foster G.D."/>
            <person name="Pangilinan J."/>
            <person name="Papanicolaou A."/>
            <person name="Barry K."/>
            <person name="LaButti K."/>
            <person name="Viragh M."/>
            <person name="Koriabine M."/>
            <person name="Yan M."/>
            <person name="Riley R."/>
            <person name="Champramary S."/>
            <person name="Plett K.L."/>
            <person name="Tsai I.J."/>
            <person name="Slot J."/>
            <person name="Sipos G."/>
            <person name="Plett J."/>
            <person name="Nagy L.G."/>
            <person name="Grigoriev I.V."/>
        </authorList>
    </citation>
    <scope>NUCLEOTIDE SEQUENCE</scope>
    <source>
        <strain evidence="3">CCBAS 213</strain>
    </source>
</reference>
<dbReference type="GeneID" id="85363409"/>
<evidence type="ECO:0000313" key="4">
    <source>
        <dbReference type="Proteomes" id="UP001175211"/>
    </source>
</evidence>
<evidence type="ECO:0000313" key="3">
    <source>
        <dbReference type="EMBL" id="KAK0441770.1"/>
    </source>
</evidence>
<dbReference type="AlphaFoldDB" id="A0AA39MQ80"/>
<keyword evidence="4" id="KW-1185">Reference proteome</keyword>
<accession>A0AA39MQ80</accession>
<evidence type="ECO:0000256" key="1">
    <source>
        <dbReference type="RuleBase" id="RU363098"/>
    </source>
</evidence>
<dbReference type="EMBL" id="JAUEPS010000067">
    <property type="protein sequence ID" value="KAK0441770.1"/>
    <property type="molecule type" value="Genomic_DNA"/>
</dbReference>
<keyword evidence="1" id="KW-0548">Nucleotidyltransferase</keyword>